<dbReference type="AlphaFoldDB" id="A0A5N5SWR9"/>
<reference evidence="1 2" key="1">
    <citation type="journal article" date="2019" name="PLoS Biol.">
        <title>Sex chromosomes control vertical transmission of feminizing Wolbachia symbionts in an isopod.</title>
        <authorList>
            <person name="Becking T."/>
            <person name="Chebbi M.A."/>
            <person name="Giraud I."/>
            <person name="Moumen B."/>
            <person name="Laverre T."/>
            <person name="Caubet Y."/>
            <person name="Peccoud J."/>
            <person name="Gilbert C."/>
            <person name="Cordaux R."/>
        </authorList>
    </citation>
    <scope>NUCLEOTIDE SEQUENCE [LARGE SCALE GENOMIC DNA]</scope>
    <source>
        <strain evidence="1">ANa2</strain>
        <tissue evidence="1">Whole body excluding digestive tract and cuticle</tissue>
    </source>
</reference>
<evidence type="ECO:0000313" key="2">
    <source>
        <dbReference type="Proteomes" id="UP000326759"/>
    </source>
</evidence>
<name>A0A5N5SWR9_9CRUS</name>
<dbReference type="Proteomes" id="UP000326759">
    <property type="component" value="Unassembled WGS sequence"/>
</dbReference>
<accession>A0A5N5SWR9</accession>
<dbReference type="Gene3D" id="1.25.10.10">
    <property type="entry name" value="Leucine-rich Repeat Variant"/>
    <property type="match status" value="1"/>
</dbReference>
<protein>
    <submittedName>
        <fullName evidence="1">Armadillo repeat-containing protein 6-like protein</fullName>
    </submittedName>
</protein>
<dbReference type="OrthoDB" id="449062at2759"/>
<sequence length="214" mass="24376">MKVISQETFDEVVLENVRDFDNPLQEAIEEATKEFEAQGVNLGNIVMNMKISEDNEKIIHEVLESLESLRNRDSFSMEKTLSLLDVVYEECKLTLAHRVLATKYDGYNILLSIIKENKTNDKILAAALNALSALSMTNPDILNKEGVDVMVDLFQDCSSIQNPNVIKNLSKWCLECCLKHERNRQVLVQAEIPQYLVMILKNCISNDRINSKVI</sequence>
<comment type="caution">
    <text evidence="1">The sequence shown here is derived from an EMBL/GenBank/DDBJ whole genome shotgun (WGS) entry which is preliminary data.</text>
</comment>
<evidence type="ECO:0000313" key="1">
    <source>
        <dbReference type="EMBL" id="KAB7498348.1"/>
    </source>
</evidence>
<proteinExistence type="predicted"/>
<dbReference type="InterPro" id="IPR011989">
    <property type="entry name" value="ARM-like"/>
</dbReference>
<keyword evidence="2" id="KW-1185">Reference proteome</keyword>
<dbReference type="EMBL" id="SEYY01019355">
    <property type="protein sequence ID" value="KAB7498348.1"/>
    <property type="molecule type" value="Genomic_DNA"/>
</dbReference>
<organism evidence="1 2">
    <name type="scientific">Armadillidium nasatum</name>
    <dbReference type="NCBI Taxonomy" id="96803"/>
    <lineage>
        <taxon>Eukaryota</taxon>
        <taxon>Metazoa</taxon>
        <taxon>Ecdysozoa</taxon>
        <taxon>Arthropoda</taxon>
        <taxon>Crustacea</taxon>
        <taxon>Multicrustacea</taxon>
        <taxon>Malacostraca</taxon>
        <taxon>Eumalacostraca</taxon>
        <taxon>Peracarida</taxon>
        <taxon>Isopoda</taxon>
        <taxon>Oniscidea</taxon>
        <taxon>Crinocheta</taxon>
        <taxon>Armadillidiidae</taxon>
        <taxon>Armadillidium</taxon>
    </lineage>
</organism>
<dbReference type="SUPFAM" id="SSF48371">
    <property type="entry name" value="ARM repeat"/>
    <property type="match status" value="1"/>
</dbReference>
<dbReference type="InterPro" id="IPR016024">
    <property type="entry name" value="ARM-type_fold"/>
</dbReference>
<gene>
    <name evidence="1" type="ORF">Anas_03235</name>
</gene>